<protein>
    <submittedName>
        <fullName evidence="2">Uncharacterized protein</fullName>
    </submittedName>
</protein>
<keyword evidence="1" id="KW-0472">Membrane</keyword>
<proteinExistence type="predicted"/>
<feature type="transmembrane region" description="Helical" evidence="1">
    <location>
        <begin position="6"/>
        <end position="24"/>
    </location>
</feature>
<dbReference type="Proteomes" id="UP000323824">
    <property type="component" value="Chromosome"/>
</dbReference>
<organism evidence="2 3">
    <name type="scientific">Thiospirochaeta perfilievii</name>
    <dbReference type="NCBI Taxonomy" id="252967"/>
    <lineage>
        <taxon>Bacteria</taxon>
        <taxon>Pseudomonadati</taxon>
        <taxon>Spirochaetota</taxon>
        <taxon>Spirochaetia</taxon>
        <taxon>Spirochaetales</taxon>
        <taxon>Spirochaetaceae</taxon>
        <taxon>Thiospirochaeta</taxon>
    </lineage>
</organism>
<feature type="transmembrane region" description="Helical" evidence="1">
    <location>
        <begin position="45"/>
        <end position="63"/>
    </location>
</feature>
<dbReference type="EMBL" id="CP035807">
    <property type="protein sequence ID" value="QEN05775.1"/>
    <property type="molecule type" value="Genomic_DNA"/>
</dbReference>
<sequence length="136" mass="15330">MVQIYFLVVLGNFLMGIILAKDFLNKKFDNFTLVYQLIESEIIQVTIGCIGTIVGILALFLRYTGNMIILGDFIPALISIISGVTLFIEYIAHEEKSDSSMIRFFKKSFLKYRVVLGFAAIIISVLHFIAPSIELL</sequence>
<dbReference type="KEGG" id="sper:EW093_14050"/>
<reference evidence="2 3" key="1">
    <citation type="submission" date="2019-02" db="EMBL/GenBank/DDBJ databases">
        <authorList>
            <person name="Fomenkov A."/>
            <person name="Dubinina G."/>
            <person name="Grabovich M."/>
            <person name="Vincze T."/>
            <person name="Roberts R.J."/>
        </authorList>
    </citation>
    <scope>NUCLEOTIDE SEQUENCE [LARGE SCALE GENOMIC DNA]</scope>
    <source>
        <strain evidence="2 3">P</strain>
    </source>
</reference>
<gene>
    <name evidence="2" type="ORF">EW093_14050</name>
</gene>
<dbReference type="AlphaFoldDB" id="A0A5C1QCD9"/>
<feature type="transmembrane region" description="Helical" evidence="1">
    <location>
        <begin position="112"/>
        <end position="130"/>
    </location>
</feature>
<evidence type="ECO:0000256" key="1">
    <source>
        <dbReference type="SAM" id="Phobius"/>
    </source>
</evidence>
<name>A0A5C1QCD9_9SPIO</name>
<evidence type="ECO:0000313" key="2">
    <source>
        <dbReference type="EMBL" id="QEN05775.1"/>
    </source>
</evidence>
<feature type="transmembrane region" description="Helical" evidence="1">
    <location>
        <begin position="69"/>
        <end position="91"/>
    </location>
</feature>
<evidence type="ECO:0000313" key="3">
    <source>
        <dbReference type="Proteomes" id="UP000323824"/>
    </source>
</evidence>
<keyword evidence="1" id="KW-1133">Transmembrane helix</keyword>
<accession>A0A5C1QCD9</accession>
<reference evidence="2 3" key="2">
    <citation type="submission" date="2019-09" db="EMBL/GenBank/DDBJ databases">
        <title>Complete Genome Sequence and Methylome Analysis of free living Spirochaetas.</title>
        <authorList>
            <person name="Leshcheva N."/>
            <person name="Mikheeva N."/>
        </authorList>
    </citation>
    <scope>NUCLEOTIDE SEQUENCE [LARGE SCALE GENOMIC DNA]</scope>
    <source>
        <strain evidence="2 3">P</strain>
    </source>
</reference>
<keyword evidence="3" id="KW-1185">Reference proteome</keyword>
<keyword evidence="1" id="KW-0812">Transmembrane</keyword>
<dbReference type="RefSeq" id="WP_149569008.1">
    <property type="nucleotide sequence ID" value="NZ_CP035807.1"/>
</dbReference>